<evidence type="ECO:0000313" key="16">
    <source>
        <dbReference type="EMBL" id="PZP28366.1"/>
    </source>
</evidence>
<dbReference type="Gene3D" id="2.170.130.10">
    <property type="entry name" value="TonB-dependent receptor, plug domain"/>
    <property type="match status" value="1"/>
</dbReference>
<feature type="compositionally biased region" description="Basic and acidic residues" evidence="12">
    <location>
        <begin position="217"/>
        <end position="229"/>
    </location>
</feature>
<dbReference type="PANTHER" id="PTHR30069">
    <property type="entry name" value="TONB-DEPENDENT OUTER MEMBRANE RECEPTOR"/>
    <property type="match status" value="1"/>
</dbReference>
<keyword evidence="5 10" id="KW-0812">Transmembrane</keyword>
<name>A0A2W5F756_9BURK</name>
<evidence type="ECO:0000256" key="7">
    <source>
        <dbReference type="ARBA" id="ARBA00023136"/>
    </source>
</evidence>
<dbReference type="Proteomes" id="UP000249633">
    <property type="component" value="Unassembled WGS sequence"/>
</dbReference>
<evidence type="ECO:0000256" key="1">
    <source>
        <dbReference type="ARBA" id="ARBA00004571"/>
    </source>
</evidence>
<evidence type="ECO:0000256" key="8">
    <source>
        <dbReference type="ARBA" id="ARBA00023170"/>
    </source>
</evidence>
<evidence type="ECO:0000256" key="11">
    <source>
        <dbReference type="RuleBase" id="RU003357"/>
    </source>
</evidence>
<feature type="domain" description="TonB-dependent receptor plug" evidence="15">
    <location>
        <begin position="62"/>
        <end position="163"/>
    </location>
</feature>
<dbReference type="Gene3D" id="2.40.170.20">
    <property type="entry name" value="TonB-dependent receptor, beta-barrel domain"/>
    <property type="match status" value="1"/>
</dbReference>
<evidence type="ECO:0000256" key="3">
    <source>
        <dbReference type="ARBA" id="ARBA00022448"/>
    </source>
</evidence>
<evidence type="ECO:0000256" key="12">
    <source>
        <dbReference type="SAM" id="MobiDB-lite"/>
    </source>
</evidence>
<feature type="domain" description="TonB-dependent receptor-like beta-barrel" evidence="14">
    <location>
        <begin position="205"/>
        <end position="654"/>
    </location>
</feature>
<dbReference type="GO" id="GO:0044718">
    <property type="term" value="P:siderophore transmembrane transport"/>
    <property type="evidence" value="ECO:0007669"/>
    <property type="project" value="TreeGrafter"/>
</dbReference>
<keyword evidence="6 11" id="KW-0798">TonB box</keyword>
<keyword evidence="7 10" id="KW-0472">Membrane</keyword>
<evidence type="ECO:0000256" key="5">
    <source>
        <dbReference type="ARBA" id="ARBA00022692"/>
    </source>
</evidence>
<feature type="compositionally biased region" description="Polar residues" evidence="12">
    <location>
        <begin position="240"/>
        <end position="254"/>
    </location>
</feature>
<dbReference type="EMBL" id="QFOD01000023">
    <property type="protein sequence ID" value="PZP28366.1"/>
    <property type="molecule type" value="Genomic_DNA"/>
</dbReference>
<dbReference type="GO" id="GO:0015344">
    <property type="term" value="F:siderophore uptake transmembrane transporter activity"/>
    <property type="evidence" value="ECO:0007669"/>
    <property type="project" value="TreeGrafter"/>
</dbReference>
<comment type="similarity">
    <text evidence="2 10 11">Belongs to the TonB-dependent receptor family.</text>
</comment>
<dbReference type="PROSITE" id="PS52016">
    <property type="entry name" value="TONB_DEPENDENT_REC_3"/>
    <property type="match status" value="1"/>
</dbReference>
<evidence type="ECO:0000256" key="10">
    <source>
        <dbReference type="PROSITE-ProRule" id="PRU01360"/>
    </source>
</evidence>
<gene>
    <name evidence="16" type="ORF">DI603_19575</name>
</gene>
<comment type="subcellular location">
    <subcellularLocation>
        <location evidence="1 10">Cell outer membrane</location>
        <topology evidence="1 10">Multi-pass membrane protein</topology>
    </subcellularLocation>
</comment>
<feature type="chain" id="PRO_5016121876" evidence="13">
    <location>
        <begin position="25"/>
        <end position="687"/>
    </location>
</feature>
<dbReference type="InterPro" id="IPR000531">
    <property type="entry name" value="Beta-barrel_TonB"/>
</dbReference>
<dbReference type="Pfam" id="PF00593">
    <property type="entry name" value="TonB_dep_Rec_b-barrel"/>
    <property type="match status" value="1"/>
</dbReference>
<evidence type="ECO:0000313" key="17">
    <source>
        <dbReference type="Proteomes" id="UP000249633"/>
    </source>
</evidence>
<dbReference type="AlphaFoldDB" id="A0A2W5F756"/>
<evidence type="ECO:0000256" key="4">
    <source>
        <dbReference type="ARBA" id="ARBA00022452"/>
    </source>
</evidence>
<keyword evidence="3 10" id="KW-0813">Transport</keyword>
<proteinExistence type="inferred from homology"/>
<organism evidence="16 17">
    <name type="scientific">Roseateles depolymerans</name>
    <dbReference type="NCBI Taxonomy" id="76731"/>
    <lineage>
        <taxon>Bacteria</taxon>
        <taxon>Pseudomonadati</taxon>
        <taxon>Pseudomonadota</taxon>
        <taxon>Betaproteobacteria</taxon>
        <taxon>Burkholderiales</taxon>
        <taxon>Sphaerotilaceae</taxon>
        <taxon>Roseateles</taxon>
    </lineage>
</organism>
<accession>A0A2W5F756</accession>
<dbReference type="SUPFAM" id="SSF56935">
    <property type="entry name" value="Porins"/>
    <property type="match status" value="1"/>
</dbReference>
<dbReference type="Pfam" id="PF07715">
    <property type="entry name" value="Plug"/>
    <property type="match status" value="1"/>
</dbReference>
<feature type="region of interest" description="Disordered" evidence="12">
    <location>
        <begin position="211"/>
        <end position="254"/>
    </location>
</feature>
<sequence>MRTYSLAPLAAACVGLFAHFQAPAQTIAAAAAAPAAAASQAGGTESLDKVVVTGNPLRGTLAQPSDSLSGDELITTRAANLGDTLQGLPGVAATNFGPNASRPSIRGLDGDRVRILNNSGASVDASNLSFDHGVAIDPLVIDKVEVLRGAAALLYGGNAVGGVVNTLDNRIPRTFINGLSGAAEVRLGGASNEKGGALVLDGGGGQRNAGWGWHADLAGRDAGDQRAPRFESPTEDGSESRTTVRNSANHNHSGSLGGSVFFQGGFAGVSVDDYRNSYGTTVEEAAQIKMKRQRVATAGEWATDAGPLRRISWQLSRNRYEHSEIEDGAVGTTFKSTGTDGRVELLHAPLGAVKGLVGVQWETLDFSALGEEAFVPSTKTRNTGVFLLEQAEIGGLQLSAGARREQVRVHSSGDDGDESGRFGPAQQRRFNPTSFALTGLYPLSGGWSLSANLNRTERAPAYYELYANGLHLATAAYERGDATLGLERSHGADLGLKWEGERSHAHVNVYETRFANFISLQANGETVVDEEEGRVLPVYVFQAVRAKLRGLEFEGRWQLDARFALLGQFDMVRGENTETGEPLPRLAPRRAMLGLEAREGDWSGRLEWRGAARQDRVAQFDTPTPGYGTVRLSLSRQLKLGGTDALWYLRLDNLGNKLAYNATAVPTIRDLSPQVGRSAQTGLQIRF</sequence>
<dbReference type="InterPro" id="IPR039426">
    <property type="entry name" value="TonB-dep_rcpt-like"/>
</dbReference>
<evidence type="ECO:0000256" key="13">
    <source>
        <dbReference type="SAM" id="SignalP"/>
    </source>
</evidence>
<dbReference type="InterPro" id="IPR036942">
    <property type="entry name" value="Beta-barrel_TonB_sf"/>
</dbReference>
<dbReference type="GO" id="GO:0009279">
    <property type="term" value="C:cell outer membrane"/>
    <property type="evidence" value="ECO:0007669"/>
    <property type="project" value="UniProtKB-SubCell"/>
</dbReference>
<keyword evidence="13" id="KW-0732">Signal</keyword>
<evidence type="ECO:0000256" key="2">
    <source>
        <dbReference type="ARBA" id="ARBA00009810"/>
    </source>
</evidence>
<comment type="caution">
    <text evidence="16">The sequence shown here is derived from an EMBL/GenBank/DDBJ whole genome shotgun (WGS) entry which is preliminary data.</text>
</comment>
<evidence type="ECO:0000259" key="15">
    <source>
        <dbReference type="Pfam" id="PF07715"/>
    </source>
</evidence>
<feature type="signal peptide" evidence="13">
    <location>
        <begin position="1"/>
        <end position="24"/>
    </location>
</feature>
<dbReference type="InterPro" id="IPR037066">
    <property type="entry name" value="Plug_dom_sf"/>
</dbReference>
<dbReference type="InterPro" id="IPR012910">
    <property type="entry name" value="Plug_dom"/>
</dbReference>
<keyword evidence="9 10" id="KW-0998">Cell outer membrane</keyword>
<dbReference type="PANTHER" id="PTHR30069:SF40">
    <property type="entry name" value="TONB-DEPENDENT RECEPTOR NMB0964-RELATED"/>
    <property type="match status" value="1"/>
</dbReference>
<reference evidence="16 17" key="1">
    <citation type="submission" date="2017-08" db="EMBL/GenBank/DDBJ databases">
        <title>Infants hospitalized years apart are colonized by the same room-sourced microbial strains.</title>
        <authorList>
            <person name="Brooks B."/>
            <person name="Olm M.R."/>
            <person name="Firek B.A."/>
            <person name="Baker R."/>
            <person name="Thomas B.C."/>
            <person name="Morowitz M.J."/>
            <person name="Banfield J.F."/>
        </authorList>
    </citation>
    <scope>NUCLEOTIDE SEQUENCE [LARGE SCALE GENOMIC DNA]</scope>
    <source>
        <strain evidence="16">S2_012_000_R2_81</strain>
    </source>
</reference>
<evidence type="ECO:0000256" key="6">
    <source>
        <dbReference type="ARBA" id="ARBA00023077"/>
    </source>
</evidence>
<protein>
    <submittedName>
        <fullName evidence="16">Membrane receptor protein</fullName>
    </submittedName>
</protein>
<evidence type="ECO:0000259" key="14">
    <source>
        <dbReference type="Pfam" id="PF00593"/>
    </source>
</evidence>
<evidence type="ECO:0000256" key="9">
    <source>
        <dbReference type="ARBA" id="ARBA00023237"/>
    </source>
</evidence>
<keyword evidence="4 10" id="KW-1134">Transmembrane beta strand</keyword>
<keyword evidence="8 16" id="KW-0675">Receptor</keyword>